<dbReference type="EMBL" id="JBEOME010000010">
    <property type="protein sequence ID" value="MER3122684.1"/>
    <property type="molecule type" value="Genomic_DNA"/>
</dbReference>
<reference evidence="1 2" key="1">
    <citation type="submission" date="2024-06" db="EMBL/GenBank/DDBJ databases">
        <title>Construction of an artificial bacterial consortium using nitrogen cycle bacteria from Cuatro Cienegas Basin and a mangrove forest.</title>
        <authorList>
            <person name="Aguilera-Najera D."/>
            <person name="Marquez-Cianci L."/>
            <person name="Martinez-Perez E."/>
            <person name="Rosas-Barrera M."/>
            <person name="Rodriguez-Cruz U.E."/>
            <person name="Tapia-Lopez R."/>
            <person name="Eguiarte L.E."/>
            <person name="Souza-Saldivar V."/>
        </authorList>
    </citation>
    <scope>NUCLEOTIDE SEQUENCE [LARGE SCALE GENOMIC DNA]</scope>
    <source>
        <strain evidence="1 2">S14-15</strain>
    </source>
</reference>
<organism evidence="1 2">
    <name type="scientific">Bacillus altitudinis</name>
    <dbReference type="NCBI Taxonomy" id="293387"/>
    <lineage>
        <taxon>Bacteria</taxon>
        <taxon>Bacillati</taxon>
        <taxon>Bacillota</taxon>
        <taxon>Bacilli</taxon>
        <taxon>Bacillales</taxon>
        <taxon>Bacillaceae</taxon>
        <taxon>Bacillus</taxon>
    </lineage>
</organism>
<dbReference type="InterPro" id="IPR050179">
    <property type="entry name" value="Trans_hexapeptide_repeat"/>
</dbReference>
<gene>
    <name evidence="1" type="ORF">ABQG71_16040</name>
</gene>
<protein>
    <submittedName>
        <fullName evidence="1">CatB-related O-acetyltransferase</fullName>
        <ecNumber evidence="1">2.3.1.-</ecNumber>
    </submittedName>
</protein>
<comment type="caution">
    <text evidence="1">The sequence shown here is derived from an EMBL/GenBank/DDBJ whole genome shotgun (WGS) entry which is preliminary data.</text>
</comment>
<evidence type="ECO:0000313" key="1">
    <source>
        <dbReference type="EMBL" id="MER3122684.1"/>
    </source>
</evidence>
<dbReference type="EC" id="2.3.1.-" evidence="1"/>
<proteinExistence type="predicted"/>
<dbReference type="SUPFAM" id="SSF51161">
    <property type="entry name" value="Trimeric LpxA-like enzymes"/>
    <property type="match status" value="1"/>
</dbReference>
<dbReference type="InterPro" id="IPR011004">
    <property type="entry name" value="Trimer_LpxA-like_sf"/>
</dbReference>
<evidence type="ECO:0000313" key="2">
    <source>
        <dbReference type="Proteomes" id="UP001467674"/>
    </source>
</evidence>
<dbReference type="GO" id="GO:0016746">
    <property type="term" value="F:acyltransferase activity"/>
    <property type="evidence" value="ECO:0007669"/>
    <property type="project" value="UniProtKB-KW"/>
</dbReference>
<keyword evidence="1" id="KW-0012">Acyltransferase</keyword>
<dbReference type="Gene3D" id="2.160.10.10">
    <property type="entry name" value="Hexapeptide repeat proteins"/>
    <property type="match status" value="1"/>
</dbReference>
<sequence length="277" mass="30919">MSTIINHVEFFTDNLISSRSHALSALKYSGRFESILNKKKIYTYPRFPGHQRLKEGQTFLVGQNAVIEPYTMFLQGAHFHSMGAFSSSNSALPINTIVGRYSSIAQNIDRFFGNHPTNRFTTSMLTYDQNVTTFNDYLSESQKSFYYVPNPSPNASAIVIGNDVWVGQDVRFSTTGITVGDGAIIAAGSIVTKDVPPYAIVGGTPAKLIKFRFPPHIVQKLMNLKWWQYAYGDFSTVRADDDIETFIDKVTVLVESGAIKPFIPEVATIKDFIESEN</sequence>
<keyword evidence="2" id="KW-1185">Reference proteome</keyword>
<keyword evidence="1" id="KW-0808">Transferase</keyword>
<dbReference type="CDD" id="cd03349">
    <property type="entry name" value="LbH_XAT"/>
    <property type="match status" value="1"/>
</dbReference>
<dbReference type="RefSeq" id="WP_171465754.1">
    <property type="nucleotide sequence ID" value="NZ_CP139561.1"/>
</dbReference>
<dbReference type="PANTHER" id="PTHR43300:SF11">
    <property type="entry name" value="ACETYLTRANSFERASE RV3034C-RELATED"/>
    <property type="match status" value="1"/>
</dbReference>
<dbReference type="Proteomes" id="UP001467674">
    <property type="component" value="Unassembled WGS sequence"/>
</dbReference>
<accession>A0ABV1S807</accession>
<name>A0ABV1S807_BACAB</name>
<dbReference type="PANTHER" id="PTHR43300">
    <property type="entry name" value="ACETYLTRANSFERASE"/>
    <property type="match status" value="1"/>
</dbReference>